<keyword evidence="1" id="KW-0812">Transmembrane</keyword>
<proteinExistence type="predicted"/>
<dbReference type="RefSeq" id="WP_243011276.1">
    <property type="nucleotide sequence ID" value="NZ_JALGAR010000001.1"/>
</dbReference>
<keyword evidence="1" id="KW-0472">Membrane</keyword>
<evidence type="ECO:0000313" key="3">
    <source>
        <dbReference type="Proteomes" id="UP001165341"/>
    </source>
</evidence>
<dbReference type="AlphaFoldDB" id="A0AA41QUN4"/>
<keyword evidence="1" id="KW-1133">Transmembrane helix</keyword>
<name>A0AA41QUN4_9MICO</name>
<reference evidence="2" key="1">
    <citation type="submission" date="2022-03" db="EMBL/GenBank/DDBJ databases">
        <title>Cryobacterium sp. nov. strain ZS14-85, isolated from Antarctic soil.</title>
        <authorList>
            <person name="Li J."/>
            <person name="Niu G."/>
        </authorList>
    </citation>
    <scope>NUCLEOTIDE SEQUENCE</scope>
    <source>
        <strain evidence="2">ZS14-85</strain>
    </source>
</reference>
<sequence length="210" mass="22620">MGYGAGVNLFLFIASLISWMVMRGVSPGMNAVGTLFVTGFGVLTIVFFLRHVYRSVMPREPVGPYLIMAAVTCAIAVALNSWAMAGSQAAADTKAEAAGTVKTWLTGNTSGDSHYLGKWSASKSVDITTDEFPQTRVTLSLTLDSSRPDLDVILVLNSGTEVLCESEKAVNWARTNYGLKVEAPCDMVVPLEDLNHLRRVTIAESTRVGR</sequence>
<evidence type="ECO:0000313" key="2">
    <source>
        <dbReference type="EMBL" id="MCI4657327.1"/>
    </source>
</evidence>
<organism evidence="2 3">
    <name type="scientific">Cryobacterium zhongshanensis</name>
    <dbReference type="NCBI Taxonomy" id="2928153"/>
    <lineage>
        <taxon>Bacteria</taxon>
        <taxon>Bacillati</taxon>
        <taxon>Actinomycetota</taxon>
        <taxon>Actinomycetes</taxon>
        <taxon>Micrococcales</taxon>
        <taxon>Microbacteriaceae</taxon>
        <taxon>Cryobacterium</taxon>
    </lineage>
</organism>
<keyword evidence="3" id="KW-1185">Reference proteome</keyword>
<evidence type="ECO:0000256" key="1">
    <source>
        <dbReference type="SAM" id="Phobius"/>
    </source>
</evidence>
<protein>
    <submittedName>
        <fullName evidence="2">Uncharacterized protein</fullName>
    </submittedName>
</protein>
<comment type="caution">
    <text evidence="2">The sequence shown here is derived from an EMBL/GenBank/DDBJ whole genome shotgun (WGS) entry which is preliminary data.</text>
</comment>
<gene>
    <name evidence="2" type="ORF">MQH31_05815</name>
</gene>
<dbReference type="Proteomes" id="UP001165341">
    <property type="component" value="Unassembled WGS sequence"/>
</dbReference>
<dbReference type="EMBL" id="JALGAR010000001">
    <property type="protein sequence ID" value="MCI4657327.1"/>
    <property type="molecule type" value="Genomic_DNA"/>
</dbReference>
<feature type="transmembrane region" description="Helical" evidence="1">
    <location>
        <begin position="65"/>
        <end position="85"/>
    </location>
</feature>
<feature type="transmembrane region" description="Helical" evidence="1">
    <location>
        <begin position="7"/>
        <end position="25"/>
    </location>
</feature>
<feature type="transmembrane region" description="Helical" evidence="1">
    <location>
        <begin position="31"/>
        <end position="53"/>
    </location>
</feature>
<accession>A0AA41QUN4</accession>